<reference evidence="1 2" key="1">
    <citation type="submission" date="2023-01" db="EMBL/GenBank/DDBJ databases">
        <title>Psychrosphaera sp. nov., isolated from marine algae.</title>
        <authorList>
            <person name="Bayburt H."/>
            <person name="Choi B.J."/>
            <person name="Kim J.M."/>
            <person name="Choi D.G."/>
            <person name="Jeon C.O."/>
        </authorList>
    </citation>
    <scope>NUCLEOTIDE SEQUENCE [LARGE SCALE GENOMIC DNA]</scope>
    <source>
        <strain evidence="1 2">G1-22</strain>
    </source>
</reference>
<accession>A0ABT5FCZ6</accession>
<evidence type="ECO:0000313" key="2">
    <source>
        <dbReference type="Proteomes" id="UP001528411"/>
    </source>
</evidence>
<evidence type="ECO:0000313" key="1">
    <source>
        <dbReference type="EMBL" id="MDC2888456.1"/>
    </source>
</evidence>
<gene>
    <name evidence="1" type="ORF">PN838_06415</name>
</gene>
<name>A0ABT5FCZ6_9GAMM</name>
<comment type="caution">
    <text evidence="1">The sequence shown here is derived from an EMBL/GenBank/DDBJ whole genome shotgun (WGS) entry which is preliminary data.</text>
</comment>
<organism evidence="1 2">
    <name type="scientific">Psychrosphaera algicola</name>
    <dbReference type="NCBI Taxonomy" id="3023714"/>
    <lineage>
        <taxon>Bacteria</taxon>
        <taxon>Pseudomonadati</taxon>
        <taxon>Pseudomonadota</taxon>
        <taxon>Gammaproteobacteria</taxon>
        <taxon>Alteromonadales</taxon>
        <taxon>Pseudoalteromonadaceae</taxon>
        <taxon>Psychrosphaera</taxon>
    </lineage>
</organism>
<dbReference type="RefSeq" id="WP_272180072.1">
    <property type="nucleotide sequence ID" value="NZ_JAQOMS010000002.1"/>
</dbReference>
<keyword evidence="2" id="KW-1185">Reference proteome</keyword>
<protein>
    <submittedName>
        <fullName evidence="1">Uncharacterized protein</fullName>
    </submittedName>
</protein>
<dbReference type="EMBL" id="JAQOMS010000002">
    <property type="protein sequence ID" value="MDC2888456.1"/>
    <property type="molecule type" value="Genomic_DNA"/>
</dbReference>
<sequence length="40" mass="4457">MIDKLEQQFVAGDKSAMQFKDGFVARILDLADLMLAVTVK</sequence>
<proteinExistence type="predicted"/>
<dbReference type="Proteomes" id="UP001528411">
    <property type="component" value="Unassembled WGS sequence"/>
</dbReference>